<sequence>MPQTPSTHPPTPHPLPPLPLAPPGSLTFILPPFIPSTPAPTPLPPSPILPAPLPAPVPPFYDQDVPGSASSAPYPNDSELRVPSPPAPPATLVPSEAESNKEGGPSEEASSGVSKGALAGIVVGAVLGLILLACLINLLLRRKGCLREMRHPRYAYYPHGSAMTRHEWRRKGTHEAYVGAQGRIPPHRMDLLRRWQHTSNISLTSGGSMDQLDGVPRPVNSGPGRHGYIDAGMGPGVLPPNHLLQSAKVNGDTSMRSNPLFSNGLSPGPPWHPSAHEHHGRAAWTGPPGKGATTQHNTMGQGTGAAQSCDANDKLSMTLQQLLLDVAARSESAVLLQKSPGAAAGAATAGASGHNYHPESHASAQGHAHNASNVAHGQGLSRAAPSLERAPHNLPAFPRPGPPQSPLSDATHSGWPIPGHYQQHQYGVRDPQHYSNFAVPHSGFQSNGAHFSEPGPPAAIAWSPFRASAPTTGALPTSNLVPPSGQDSFTGAWQSAVPIPPSASVFSSYAAAPALFPRQAASHLQSMHEPPAYIVQDSYHPTSSLFLHTSRAGNAYHNP</sequence>
<feature type="transmembrane region" description="Helical" evidence="2">
    <location>
        <begin position="117"/>
        <end position="140"/>
    </location>
</feature>
<feature type="region of interest" description="Disordered" evidence="1">
    <location>
        <begin position="1"/>
        <end position="112"/>
    </location>
</feature>
<feature type="compositionally biased region" description="Pro residues" evidence="1">
    <location>
        <begin position="7"/>
        <end position="22"/>
    </location>
</feature>
<evidence type="ECO:0000256" key="1">
    <source>
        <dbReference type="SAM" id="MobiDB-lite"/>
    </source>
</evidence>
<protein>
    <submittedName>
        <fullName evidence="3">Uncharacterized protein</fullName>
    </submittedName>
</protein>
<accession>A0ABQ7G554</accession>
<reference evidence="3" key="1">
    <citation type="submission" date="2017-08" db="EMBL/GenBank/DDBJ databases">
        <authorList>
            <person name="Polle J.E."/>
            <person name="Barry K."/>
            <person name="Cushman J."/>
            <person name="Schmutz J."/>
            <person name="Tran D."/>
            <person name="Hathwaick L.T."/>
            <person name="Yim W.C."/>
            <person name="Jenkins J."/>
            <person name="Mckie-Krisberg Z.M."/>
            <person name="Prochnik S."/>
            <person name="Lindquist E."/>
            <person name="Dockter R.B."/>
            <person name="Adam C."/>
            <person name="Molina H."/>
            <person name="Bunkerborg J."/>
            <person name="Jin E."/>
            <person name="Buchheim M."/>
            <person name="Magnuson J."/>
        </authorList>
    </citation>
    <scope>NUCLEOTIDE SEQUENCE</scope>
    <source>
        <strain evidence="3">CCAP 19/18</strain>
    </source>
</reference>
<dbReference type="Proteomes" id="UP000815325">
    <property type="component" value="Unassembled WGS sequence"/>
</dbReference>
<comment type="caution">
    <text evidence="3">The sequence shown here is derived from an EMBL/GenBank/DDBJ whole genome shotgun (WGS) entry which is preliminary data.</text>
</comment>
<proteinExistence type="predicted"/>
<keyword evidence="2" id="KW-0472">Membrane</keyword>
<keyword evidence="2" id="KW-0812">Transmembrane</keyword>
<evidence type="ECO:0000313" key="4">
    <source>
        <dbReference type="Proteomes" id="UP000815325"/>
    </source>
</evidence>
<keyword evidence="2" id="KW-1133">Transmembrane helix</keyword>
<dbReference type="EMBL" id="MU070122">
    <property type="protein sequence ID" value="KAF5829733.1"/>
    <property type="molecule type" value="Genomic_DNA"/>
</dbReference>
<evidence type="ECO:0000256" key="2">
    <source>
        <dbReference type="SAM" id="Phobius"/>
    </source>
</evidence>
<keyword evidence="4" id="KW-1185">Reference proteome</keyword>
<gene>
    <name evidence="3" type="ORF">DUNSADRAFT_15580</name>
</gene>
<feature type="region of interest" description="Disordered" evidence="1">
    <location>
        <begin position="254"/>
        <end position="308"/>
    </location>
</feature>
<feature type="compositionally biased region" description="Polar residues" evidence="1">
    <location>
        <begin position="254"/>
        <end position="265"/>
    </location>
</feature>
<feature type="region of interest" description="Disordered" evidence="1">
    <location>
        <begin position="433"/>
        <end position="452"/>
    </location>
</feature>
<feature type="compositionally biased region" description="Pro residues" evidence="1">
    <location>
        <begin position="32"/>
        <end position="59"/>
    </location>
</feature>
<evidence type="ECO:0000313" key="3">
    <source>
        <dbReference type="EMBL" id="KAF5829733.1"/>
    </source>
</evidence>
<feature type="region of interest" description="Disordered" evidence="1">
    <location>
        <begin position="345"/>
        <end position="423"/>
    </location>
</feature>
<name>A0ABQ7G554_DUNSA</name>
<feature type="compositionally biased region" description="Polar residues" evidence="1">
    <location>
        <begin position="292"/>
        <end position="308"/>
    </location>
</feature>
<organism evidence="3 4">
    <name type="scientific">Dunaliella salina</name>
    <name type="common">Green alga</name>
    <name type="synonym">Protococcus salinus</name>
    <dbReference type="NCBI Taxonomy" id="3046"/>
    <lineage>
        <taxon>Eukaryota</taxon>
        <taxon>Viridiplantae</taxon>
        <taxon>Chlorophyta</taxon>
        <taxon>core chlorophytes</taxon>
        <taxon>Chlorophyceae</taxon>
        <taxon>CS clade</taxon>
        <taxon>Chlamydomonadales</taxon>
        <taxon>Dunaliellaceae</taxon>
        <taxon>Dunaliella</taxon>
    </lineage>
</organism>